<dbReference type="InterPro" id="IPR035906">
    <property type="entry name" value="MetI-like_sf"/>
</dbReference>
<dbReference type="InterPro" id="IPR025966">
    <property type="entry name" value="OppC_N"/>
</dbReference>
<dbReference type="PANTHER" id="PTHR43386:SF6">
    <property type="entry name" value="ABC TRANSPORTER PERMEASE PROTEIN"/>
    <property type="match status" value="1"/>
</dbReference>
<keyword evidence="3" id="KW-1003">Cell membrane</keyword>
<feature type="transmembrane region" description="Helical" evidence="7">
    <location>
        <begin position="258"/>
        <end position="279"/>
    </location>
</feature>
<dbReference type="InterPro" id="IPR000515">
    <property type="entry name" value="MetI-like"/>
</dbReference>
<feature type="transmembrane region" description="Helical" evidence="7">
    <location>
        <begin position="219"/>
        <end position="238"/>
    </location>
</feature>
<evidence type="ECO:0000256" key="6">
    <source>
        <dbReference type="ARBA" id="ARBA00023136"/>
    </source>
</evidence>
<dbReference type="Pfam" id="PF00528">
    <property type="entry name" value="BPD_transp_1"/>
    <property type="match status" value="1"/>
</dbReference>
<name>A0ABV6AYQ1_9DEIO</name>
<keyword evidence="2 7" id="KW-0813">Transport</keyword>
<comment type="subcellular location">
    <subcellularLocation>
        <location evidence="1 7">Cell membrane</location>
        <topology evidence="1 7">Multi-pass membrane protein</topology>
    </subcellularLocation>
</comment>
<evidence type="ECO:0000256" key="7">
    <source>
        <dbReference type="RuleBase" id="RU363032"/>
    </source>
</evidence>
<evidence type="ECO:0000256" key="4">
    <source>
        <dbReference type="ARBA" id="ARBA00022692"/>
    </source>
</evidence>
<evidence type="ECO:0000256" key="2">
    <source>
        <dbReference type="ARBA" id="ARBA00022448"/>
    </source>
</evidence>
<organism evidence="9 10">
    <name type="scientific">Deinococcus oregonensis</name>
    <dbReference type="NCBI Taxonomy" id="1805970"/>
    <lineage>
        <taxon>Bacteria</taxon>
        <taxon>Thermotogati</taxon>
        <taxon>Deinococcota</taxon>
        <taxon>Deinococci</taxon>
        <taxon>Deinococcales</taxon>
        <taxon>Deinococcaceae</taxon>
        <taxon>Deinococcus</taxon>
    </lineage>
</organism>
<gene>
    <name evidence="9" type="ORF">ACFFLM_04800</name>
</gene>
<evidence type="ECO:0000256" key="3">
    <source>
        <dbReference type="ARBA" id="ARBA00022475"/>
    </source>
</evidence>
<dbReference type="Pfam" id="PF12911">
    <property type="entry name" value="OppC_N"/>
    <property type="match status" value="1"/>
</dbReference>
<feature type="transmembrane region" description="Helical" evidence="7">
    <location>
        <begin position="31"/>
        <end position="51"/>
    </location>
</feature>
<dbReference type="PROSITE" id="PS50928">
    <property type="entry name" value="ABC_TM1"/>
    <property type="match status" value="1"/>
</dbReference>
<feature type="transmembrane region" description="Helical" evidence="7">
    <location>
        <begin position="156"/>
        <end position="176"/>
    </location>
</feature>
<feature type="domain" description="ABC transmembrane type-1" evidence="8">
    <location>
        <begin position="90"/>
        <end position="279"/>
    </location>
</feature>
<evidence type="ECO:0000313" key="10">
    <source>
        <dbReference type="Proteomes" id="UP001589733"/>
    </source>
</evidence>
<dbReference type="EMBL" id="JBHLYR010000013">
    <property type="protein sequence ID" value="MFB9991298.1"/>
    <property type="molecule type" value="Genomic_DNA"/>
</dbReference>
<keyword evidence="5 7" id="KW-1133">Transmembrane helix</keyword>
<evidence type="ECO:0000256" key="1">
    <source>
        <dbReference type="ARBA" id="ARBA00004651"/>
    </source>
</evidence>
<feature type="transmembrane region" description="Helical" evidence="7">
    <location>
        <begin position="131"/>
        <end position="150"/>
    </location>
</feature>
<keyword evidence="4 7" id="KW-0812">Transmembrane</keyword>
<keyword evidence="6 7" id="KW-0472">Membrane</keyword>
<dbReference type="Proteomes" id="UP001589733">
    <property type="component" value="Unassembled WGS sequence"/>
</dbReference>
<comment type="similarity">
    <text evidence="7">Belongs to the binding-protein-dependent transport system permease family.</text>
</comment>
<protein>
    <submittedName>
        <fullName evidence="9">ABC transporter permease</fullName>
    </submittedName>
</protein>
<accession>A0ABV6AYQ1</accession>
<dbReference type="InterPro" id="IPR050366">
    <property type="entry name" value="BP-dependent_transpt_permease"/>
</dbReference>
<dbReference type="SUPFAM" id="SSF161098">
    <property type="entry name" value="MetI-like"/>
    <property type="match status" value="1"/>
</dbReference>
<sequence length="292" mass="31251">MTVAARPNGELAPLSPTRRAMKVFFRTPSGVAGLILVLIVVAAAVFAPALAPYDPVQYAPIDRMQGPSLRHLLGTDLYGRDLLSRVIFGSRISLSVSLLSVTFALLVGGLLGALAGYYLRWVDTLIMRVTDILLAFPAILLAIALLAFLGGGFWNLTLAIAVAYIAPFTRVVRAAVLRTRDTMYVEASTALGASDPRLLWRHVLPNSTGPVLVEVTLRLAYAILGEAALSFLGLGTQPPAPAWGQMIADGRPFLETNPWISIAPGLAIMVTVLGFNLLGDALRDALDPRLNR</sequence>
<keyword evidence="10" id="KW-1185">Reference proteome</keyword>
<dbReference type="Gene3D" id="1.10.3720.10">
    <property type="entry name" value="MetI-like"/>
    <property type="match status" value="1"/>
</dbReference>
<dbReference type="RefSeq" id="WP_380006084.1">
    <property type="nucleotide sequence ID" value="NZ_JBHLYR010000013.1"/>
</dbReference>
<dbReference type="PANTHER" id="PTHR43386">
    <property type="entry name" value="OLIGOPEPTIDE TRANSPORT SYSTEM PERMEASE PROTEIN APPC"/>
    <property type="match status" value="1"/>
</dbReference>
<reference evidence="9 10" key="1">
    <citation type="submission" date="2024-09" db="EMBL/GenBank/DDBJ databases">
        <authorList>
            <person name="Sun Q."/>
            <person name="Mori K."/>
        </authorList>
    </citation>
    <scope>NUCLEOTIDE SEQUENCE [LARGE SCALE GENOMIC DNA]</scope>
    <source>
        <strain evidence="9 10">JCM 13503</strain>
    </source>
</reference>
<evidence type="ECO:0000313" key="9">
    <source>
        <dbReference type="EMBL" id="MFB9991298.1"/>
    </source>
</evidence>
<evidence type="ECO:0000256" key="5">
    <source>
        <dbReference type="ARBA" id="ARBA00022989"/>
    </source>
</evidence>
<comment type="caution">
    <text evidence="9">The sequence shown here is derived from an EMBL/GenBank/DDBJ whole genome shotgun (WGS) entry which is preliminary data.</text>
</comment>
<proteinExistence type="inferred from homology"/>
<feature type="transmembrane region" description="Helical" evidence="7">
    <location>
        <begin position="92"/>
        <end position="119"/>
    </location>
</feature>
<evidence type="ECO:0000259" key="8">
    <source>
        <dbReference type="PROSITE" id="PS50928"/>
    </source>
</evidence>
<dbReference type="CDD" id="cd06261">
    <property type="entry name" value="TM_PBP2"/>
    <property type="match status" value="1"/>
</dbReference>